<reference evidence="3" key="1">
    <citation type="submission" date="2025-08" db="UniProtKB">
        <authorList>
            <consortium name="RefSeq"/>
        </authorList>
    </citation>
    <scope>IDENTIFICATION</scope>
</reference>
<feature type="compositionally biased region" description="Polar residues" evidence="2">
    <location>
        <begin position="422"/>
        <end position="433"/>
    </location>
</feature>
<dbReference type="CTD" id="116874"/>
<dbReference type="Gene3D" id="3.90.226.10">
    <property type="entry name" value="2-enoyl-CoA Hydratase, Chain A, domain 1"/>
    <property type="match status" value="1"/>
</dbReference>
<feature type="compositionally biased region" description="Basic residues" evidence="2">
    <location>
        <begin position="308"/>
        <end position="322"/>
    </location>
</feature>
<feature type="compositionally biased region" description="Polar residues" evidence="2">
    <location>
        <begin position="604"/>
        <end position="613"/>
    </location>
</feature>
<protein>
    <submittedName>
        <fullName evidence="3">Altered inheritance of mitochondria protein 21</fullName>
    </submittedName>
</protein>
<feature type="compositionally biased region" description="Basic residues" evidence="2">
    <location>
        <begin position="466"/>
        <end position="478"/>
    </location>
</feature>
<feature type="compositionally biased region" description="Basic and acidic residues" evidence="2">
    <location>
        <begin position="386"/>
        <end position="402"/>
    </location>
</feature>
<feature type="compositionally biased region" description="Basic and acidic residues" evidence="2">
    <location>
        <begin position="348"/>
        <end position="377"/>
    </location>
</feature>
<dbReference type="AlphaFoldDB" id="A0AAJ6ZGU9"/>
<sequence>MEVIEEPPVVNTLINDVITNAETENTSTECIEKDVCHKPNGVVESDVAEPAEAEDSEKKDSEQNTTETVVTQLSNEKEENSVQSEPTSETPTTTDEPTLPDNNTEPVSESAISQEKPSKDSAESNTEIDSLVKTVYEEIEIAAAPVVEVPDEEPSGEVGTEETVVIQEISEEETPVDINHEELSYKDGVRFKTEILVEVESNDVKENNLNETNSDEQAAKNILSEFGQSIELSEVLRSSDVTDNVENNNCTGRQEVFNKEELLDILQGKDAEAPENEVIEEMETTTVNAKSREAQLALQQLSRLKYGKKRTRLERMQKPKKSEKKEQKKTENIINVLVQDWDDEETSEIDKPVKLVDKTESDENKIEPAVINKEELLRTSVDSAASEDHSQKSNKSGDEGQPQRRLGRIIKKKVIFDPDNPDTFTKGKSVTKNSEVEKEFSPNKKIKTEASSLRSKSKSPISNKLQWKKPSPKNVKQNKRLTEVDKLLMDEGAVNMIYQLTPEAPKGKKNVKTKAEFIKKLQSSTPDSKEMKFRERKKDSSKYDESDPKKIISGKHRTSLSSSVKSPVCEDFETHSADDSIIYRRHSSSSYSSTCMSPRRLSDVESSGPQNNVKAVQEHKVNKTTEGDDLTNQPTEGFMSDSVLVNNSEIINRDDCISIKEKLNSKLSLALNKRKRESSKIDKPPKQKRMKELVPHDDERKFKYLTLNIGFRLAEIDIHCDFTYNVEVIKELEQVLHYVDARNDISVTLLTSQCGTLCSSLDIRPLLHDDDKTRAKNAFEIADSIRSLLSAVEQHSKLVCAGVWGACWGVGLGLLACSDLALAADTATFSLAESPQHVTMLPGLAAITARCNSLPQSLINDLVVFGRRISASEAQQGGLVSRCLWPDRFSDQLRNIVKDIALQPAPNVQLKKQLLGIRKSGENMSTFLSCLETERDLLVDYWTSVEGQELLRADHANV</sequence>
<name>A0AAJ6ZGU9_PAPXU</name>
<evidence type="ECO:0000256" key="2">
    <source>
        <dbReference type="SAM" id="MobiDB-lite"/>
    </source>
</evidence>
<feature type="region of interest" description="Disordered" evidence="2">
    <location>
        <begin position="308"/>
        <end position="333"/>
    </location>
</feature>
<evidence type="ECO:0000313" key="3">
    <source>
        <dbReference type="RefSeq" id="XP_013172186.1"/>
    </source>
</evidence>
<feature type="region of interest" description="Disordered" evidence="2">
    <location>
        <begin position="587"/>
        <end position="613"/>
    </location>
</feature>
<dbReference type="CDD" id="cd06558">
    <property type="entry name" value="crotonase-like"/>
    <property type="match status" value="1"/>
</dbReference>
<feature type="region of interest" description="Disordered" evidence="2">
    <location>
        <begin position="347"/>
        <end position="478"/>
    </location>
</feature>
<dbReference type="SUPFAM" id="SSF52096">
    <property type="entry name" value="ClpP/crotonase"/>
    <property type="match status" value="1"/>
</dbReference>
<dbReference type="GeneID" id="106121202"/>
<feature type="compositionally biased region" description="Acidic residues" evidence="2">
    <location>
        <begin position="46"/>
        <end position="55"/>
    </location>
</feature>
<dbReference type="InterPro" id="IPR001753">
    <property type="entry name" value="Enoyl-CoA_hydra/iso"/>
</dbReference>
<dbReference type="InterPro" id="IPR051683">
    <property type="entry name" value="Enoyl-CoA_Hydratase/Isomerase"/>
</dbReference>
<feature type="compositionally biased region" description="Low complexity" evidence="2">
    <location>
        <begin position="84"/>
        <end position="104"/>
    </location>
</feature>
<feature type="compositionally biased region" description="Basic and acidic residues" evidence="2">
    <location>
        <begin position="434"/>
        <end position="448"/>
    </location>
</feature>
<proteinExistence type="inferred from homology"/>
<gene>
    <name evidence="3" type="primary">LOC106121202</name>
</gene>
<feature type="region of interest" description="Disordered" evidence="2">
    <location>
        <begin position="520"/>
        <end position="561"/>
    </location>
</feature>
<accession>A0AAJ6ZGU9</accession>
<dbReference type="Proteomes" id="UP000694872">
    <property type="component" value="Unplaced"/>
</dbReference>
<dbReference type="Pfam" id="PF00378">
    <property type="entry name" value="ECH_1"/>
    <property type="match status" value="1"/>
</dbReference>
<feature type="compositionally biased region" description="Polar residues" evidence="2">
    <location>
        <begin position="105"/>
        <end position="115"/>
    </location>
</feature>
<dbReference type="InterPro" id="IPR029045">
    <property type="entry name" value="ClpP/crotonase-like_dom_sf"/>
</dbReference>
<feature type="region of interest" description="Disordered" evidence="2">
    <location>
        <begin position="34"/>
        <end position="129"/>
    </location>
</feature>
<dbReference type="KEGG" id="pxu:106121202"/>
<organism evidence="3">
    <name type="scientific">Papilio xuthus</name>
    <name type="common">Asian swallowtail butterfly</name>
    <dbReference type="NCBI Taxonomy" id="66420"/>
    <lineage>
        <taxon>Eukaryota</taxon>
        <taxon>Metazoa</taxon>
        <taxon>Ecdysozoa</taxon>
        <taxon>Arthropoda</taxon>
        <taxon>Hexapoda</taxon>
        <taxon>Insecta</taxon>
        <taxon>Pterygota</taxon>
        <taxon>Neoptera</taxon>
        <taxon>Endopterygota</taxon>
        <taxon>Lepidoptera</taxon>
        <taxon>Glossata</taxon>
        <taxon>Ditrysia</taxon>
        <taxon>Papilionoidea</taxon>
        <taxon>Papilionidae</taxon>
        <taxon>Papilioninae</taxon>
        <taxon>Papilio</taxon>
    </lineage>
</organism>
<evidence type="ECO:0000256" key="1">
    <source>
        <dbReference type="ARBA" id="ARBA00005254"/>
    </source>
</evidence>
<dbReference type="PANTHER" id="PTHR42964">
    <property type="entry name" value="ENOYL-COA HYDRATASE"/>
    <property type="match status" value="1"/>
</dbReference>
<feature type="compositionally biased region" description="Polar residues" evidence="2">
    <location>
        <begin position="63"/>
        <end position="74"/>
    </location>
</feature>
<feature type="compositionally biased region" description="Basic and acidic residues" evidence="2">
    <location>
        <begin position="527"/>
        <end position="550"/>
    </location>
</feature>
<comment type="similarity">
    <text evidence="1">Belongs to the enoyl-CoA hydratase/isomerase family.</text>
</comment>
<dbReference type="RefSeq" id="XP_013172186.1">
    <property type="nucleotide sequence ID" value="XM_013316732.1"/>
</dbReference>
<feature type="compositionally biased region" description="Low complexity" evidence="2">
    <location>
        <begin position="451"/>
        <end position="462"/>
    </location>
</feature>
<dbReference type="PANTHER" id="PTHR42964:SF1">
    <property type="entry name" value="POLYKETIDE BIOSYNTHESIS ENOYL-COA HYDRATASE PKSH-RELATED"/>
    <property type="match status" value="1"/>
</dbReference>